<dbReference type="CDD" id="cd02440">
    <property type="entry name" value="AdoMet_MTases"/>
    <property type="match status" value="1"/>
</dbReference>
<name>A7HYT9_PARL1</name>
<dbReference type="AlphaFoldDB" id="A7HYT9"/>
<feature type="domain" description="DUF7884" evidence="6">
    <location>
        <begin position="4"/>
        <end position="69"/>
    </location>
</feature>
<dbReference type="HOGENOM" id="CLU_026434_6_1_5"/>
<dbReference type="GO" id="GO:0008610">
    <property type="term" value="P:lipid biosynthetic process"/>
    <property type="evidence" value="ECO:0007669"/>
    <property type="project" value="InterPro"/>
</dbReference>
<evidence type="ECO:0000313" key="8">
    <source>
        <dbReference type="Proteomes" id="UP000006377"/>
    </source>
</evidence>
<reference evidence="7 8" key="1">
    <citation type="journal article" date="2011" name="Stand. Genomic Sci.">
        <title>Complete genome sequence of Parvibaculum lavamentivorans type strain (DS-1(T)).</title>
        <authorList>
            <person name="Schleheck D."/>
            <person name="Weiss M."/>
            <person name="Pitluck S."/>
            <person name="Bruce D."/>
            <person name="Land M.L."/>
            <person name="Han S."/>
            <person name="Saunders E."/>
            <person name="Tapia R."/>
            <person name="Detter C."/>
            <person name="Brettin T."/>
            <person name="Han J."/>
            <person name="Woyke T."/>
            <person name="Goodwin L."/>
            <person name="Pennacchio L."/>
            <person name="Nolan M."/>
            <person name="Cook A.M."/>
            <person name="Kjelleberg S."/>
            <person name="Thomas T."/>
        </authorList>
    </citation>
    <scope>NUCLEOTIDE SEQUENCE [LARGE SCALE GENOMIC DNA]</scope>
    <source>
        <strain evidence="8">DS-1 / DSM 13023 / NCIMB 13966</strain>
    </source>
</reference>
<dbReference type="InterPro" id="IPR029063">
    <property type="entry name" value="SAM-dependent_MTases_sf"/>
</dbReference>
<dbReference type="SUPFAM" id="SSF53335">
    <property type="entry name" value="S-adenosyl-L-methionine-dependent methyltransferases"/>
    <property type="match status" value="1"/>
</dbReference>
<dbReference type="GO" id="GO:0008168">
    <property type="term" value="F:methyltransferase activity"/>
    <property type="evidence" value="ECO:0007669"/>
    <property type="project" value="UniProtKB-KW"/>
</dbReference>
<dbReference type="Proteomes" id="UP000006377">
    <property type="component" value="Chromosome"/>
</dbReference>
<dbReference type="PANTHER" id="PTHR43667">
    <property type="entry name" value="CYCLOPROPANE-FATTY-ACYL-PHOSPHOLIPID SYNTHASE"/>
    <property type="match status" value="1"/>
</dbReference>
<evidence type="ECO:0000256" key="3">
    <source>
        <dbReference type="ARBA" id="ARBA00022679"/>
    </source>
</evidence>
<keyword evidence="5" id="KW-0443">Lipid metabolism</keyword>
<keyword evidence="3" id="KW-0808">Transferase</keyword>
<dbReference type="InterPro" id="IPR003333">
    <property type="entry name" value="CMAS"/>
</dbReference>
<dbReference type="OrthoDB" id="9782855at2"/>
<protein>
    <submittedName>
        <fullName evidence="7">Cyclopropane-fatty-acyl-phospholipid synthase</fullName>
    </submittedName>
</protein>
<keyword evidence="4" id="KW-0949">S-adenosyl-L-methionine</keyword>
<evidence type="ECO:0000256" key="4">
    <source>
        <dbReference type="ARBA" id="ARBA00022691"/>
    </source>
</evidence>
<accession>A7HYT9</accession>
<dbReference type="STRING" id="402881.Plav_3473"/>
<gene>
    <name evidence="7" type="ordered locus">Plav_3473</name>
</gene>
<dbReference type="InterPro" id="IPR050723">
    <property type="entry name" value="CFA/CMAS"/>
</dbReference>
<dbReference type="Pfam" id="PF25371">
    <property type="entry name" value="DUF7884"/>
    <property type="match status" value="1"/>
</dbReference>
<keyword evidence="8" id="KW-1185">Reference proteome</keyword>
<proteinExistence type="inferred from homology"/>
<dbReference type="Pfam" id="PF02353">
    <property type="entry name" value="CMAS"/>
    <property type="match status" value="1"/>
</dbReference>
<dbReference type="KEGG" id="pla:Plav_3473"/>
<evidence type="ECO:0000259" key="6">
    <source>
        <dbReference type="Pfam" id="PF25371"/>
    </source>
</evidence>
<dbReference type="PANTHER" id="PTHR43667:SF1">
    <property type="entry name" value="CYCLOPROPANE-FATTY-ACYL-PHOSPHOLIPID SYNTHASE"/>
    <property type="match status" value="1"/>
</dbReference>
<keyword evidence="2" id="KW-0489">Methyltransferase</keyword>
<dbReference type="GO" id="GO:0032259">
    <property type="term" value="P:methylation"/>
    <property type="evidence" value="ECO:0007669"/>
    <property type="project" value="UniProtKB-KW"/>
</dbReference>
<evidence type="ECO:0000313" key="7">
    <source>
        <dbReference type="EMBL" id="ABS65072.1"/>
    </source>
</evidence>
<dbReference type="EMBL" id="CP000774">
    <property type="protein sequence ID" value="ABS65072.1"/>
    <property type="molecule type" value="Genomic_DNA"/>
</dbReference>
<evidence type="ECO:0000256" key="2">
    <source>
        <dbReference type="ARBA" id="ARBA00022603"/>
    </source>
</evidence>
<evidence type="ECO:0000256" key="5">
    <source>
        <dbReference type="ARBA" id="ARBA00023098"/>
    </source>
</evidence>
<dbReference type="InterPro" id="IPR057206">
    <property type="entry name" value="DUF7884"/>
</dbReference>
<sequence length="415" mass="47152">MFFSMLLSHVVHRGSLTVISANGRRREFGDGTGTPVTVRLHDKTVAHEMAFNPYLKLGEAYMDGRMTIDPPATIYDLLNVLTGNLGTKFAGPAFELYGALRRAKRRIDQHNPVGKAQKNVAHHYDLDGGIYDLFLDKDKQYSCAYFQRPDMTLEEAQLAKKRHIAAKLRIEPGMRVLDIGCGWGGMALTLAEETGADVVGVTLSKEQHKVATRRAEERGLSGQVEFRLQDYRSLKENFDRVVSVGMFEHVGVGHFREYFDGVMKLLSHDGVALIHTIGRLDGPGSTNPWIAKYIFPGGYIPALSEMSGTVERSGLFMTDIEILRLHYAETLREWRRRFMEKRDTAARIYDERFCRMWEFYLAGSETSFRNEGMVVFQMQLAKQIATLPLTRDYMVEDERQLNAEPQAQRRLLAGD</sequence>
<dbReference type="RefSeq" id="WP_012112384.1">
    <property type="nucleotide sequence ID" value="NC_009719.1"/>
</dbReference>
<organism evidence="7 8">
    <name type="scientific">Parvibaculum lavamentivorans (strain DS-1 / DSM 13023 / NCIMB 13966)</name>
    <dbReference type="NCBI Taxonomy" id="402881"/>
    <lineage>
        <taxon>Bacteria</taxon>
        <taxon>Pseudomonadati</taxon>
        <taxon>Pseudomonadota</taxon>
        <taxon>Alphaproteobacteria</taxon>
        <taxon>Hyphomicrobiales</taxon>
        <taxon>Parvibaculaceae</taxon>
        <taxon>Parvibaculum</taxon>
    </lineage>
</organism>
<dbReference type="eggNOG" id="COG2230">
    <property type="taxonomic scope" value="Bacteria"/>
</dbReference>
<dbReference type="PIRSF" id="PIRSF003085">
    <property type="entry name" value="CMAS"/>
    <property type="match status" value="1"/>
</dbReference>
<comment type="similarity">
    <text evidence="1">Belongs to the CFA/CMAS family.</text>
</comment>
<dbReference type="Gene3D" id="3.40.50.150">
    <property type="entry name" value="Vaccinia Virus protein VP39"/>
    <property type="match status" value="1"/>
</dbReference>
<evidence type="ECO:0000256" key="1">
    <source>
        <dbReference type="ARBA" id="ARBA00010815"/>
    </source>
</evidence>